<reference evidence="11" key="1">
    <citation type="submission" date="2017-02" db="EMBL/GenBank/DDBJ databases">
        <authorList>
            <person name="Varghese N."/>
            <person name="Submissions S."/>
        </authorList>
    </citation>
    <scope>NUCLEOTIDE SEQUENCE [LARGE SCALE GENOMIC DNA]</scope>
    <source>
        <strain evidence="11">DSM 16521</strain>
    </source>
</reference>
<feature type="transmembrane region" description="Helical" evidence="8">
    <location>
        <begin position="353"/>
        <end position="372"/>
    </location>
</feature>
<protein>
    <recommendedName>
        <fullName evidence="8">Transport permease protein</fullName>
    </recommendedName>
</protein>
<evidence type="ECO:0000256" key="8">
    <source>
        <dbReference type="RuleBase" id="RU361157"/>
    </source>
</evidence>
<dbReference type="InterPro" id="IPR047817">
    <property type="entry name" value="ABC2_TM_bact-type"/>
</dbReference>
<dbReference type="Pfam" id="PF12698">
    <property type="entry name" value="ABC2_membrane_3"/>
    <property type="match status" value="1"/>
</dbReference>
<evidence type="ECO:0000256" key="6">
    <source>
        <dbReference type="ARBA" id="ARBA00022989"/>
    </source>
</evidence>
<evidence type="ECO:0000313" key="11">
    <source>
        <dbReference type="Proteomes" id="UP000189933"/>
    </source>
</evidence>
<proteinExistence type="inferred from homology"/>
<keyword evidence="3 8" id="KW-0813">Transport</keyword>
<dbReference type="PRINTS" id="PR00164">
    <property type="entry name" value="ABC2TRNSPORT"/>
</dbReference>
<name>A0A1T4PKV1_9FIRM</name>
<dbReference type="Proteomes" id="UP000189933">
    <property type="component" value="Unassembled WGS sequence"/>
</dbReference>
<evidence type="ECO:0000259" key="9">
    <source>
        <dbReference type="PROSITE" id="PS51012"/>
    </source>
</evidence>
<feature type="transmembrane region" description="Helical" evidence="8">
    <location>
        <begin position="296"/>
        <end position="314"/>
    </location>
</feature>
<dbReference type="InterPro" id="IPR051449">
    <property type="entry name" value="ABC-2_transporter_component"/>
</dbReference>
<dbReference type="OrthoDB" id="9776218at2"/>
<keyword evidence="5 8" id="KW-0812">Transmembrane</keyword>
<keyword evidence="4 8" id="KW-1003">Cell membrane</keyword>
<dbReference type="PROSITE" id="PS51012">
    <property type="entry name" value="ABC_TM2"/>
    <property type="match status" value="1"/>
</dbReference>
<evidence type="ECO:0000256" key="3">
    <source>
        <dbReference type="ARBA" id="ARBA00022448"/>
    </source>
</evidence>
<dbReference type="Gene3D" id="3.40.1710.10">
    <property type="entry name" value="abc type-2 transporter like domain"/>
    <property type="match status" value="1"/>
</dbReference>
<feature type="transmembrane region" description="Helical" evidence="8">
    <location>
        <begin position="262"/>
        <end position="284"/>
    </location>
</feature>
<evidence type="ECO:0000256" key="4">
    <source>
        <dbReference type="ARBA" id="ARBA00022475"/>
    </source>
</evidence>
<accession>A0A1T4PKV1</accession>
<feature type="domain" description="ABC transmembrane type-2" evidence="9">
    <location>
        <begin position="130"/>
        <end position="375"/>
    </location>
</feature>
<dbReference type="InterPro" id="IPR000412">
    <property type="entry name" value="ABC_2_transport"/>
</dbReference>
<comment type="similarity">
    <text evidence="2 8">Belongs to the ABC-2 integral membrane protein family.</text>
</comment>
<dbReference type="PANTHER" id="PTHR30294">
    <property type="entry name" value="MEMBRANE COMPONENT OF ABC TRANSPORTER YHHJ-RELATED"/>
    <property type="match status" value="1"/>
</dbReference>
<comment type="subcellular location">
    <subcellularLocation>
        <location evidence="1 8">Cell membrane</location>
        <topology evidence="1 8">Multi-pass membrane protein</topology>
    </subcellularLocation>
</comment>
<dbReference type="RefSeq" id="WP_078665401.1">
    <property type="nucleotide sequence ID" value="NZ_FUXM01000012.1"/>
</dbReference>
<sequence length="377" mass="42180">MSWVRLKAIIWKEFIQISRDRPSLAMIFGVPVMMMLLFGYAISTDVENIATLVCDQSKTRASRELVSAMANTGTFDLRYWTENPGEVRRYLDGGIARVALIIPPDYSKRLARGEMAQVQVLLDGSDPLVARTALSAAQMLAQSLNLNLVTQRLERQGAGPGLNLALDMRTRVWYNPNLESLRFNIPGLMGLVLQNITVILTAFALVRERERGTLEQIIITPIKPVELIIGKLVPYVFIGFFDLLLVLAVAVFWFGVKISGSVALLLALATIFLACALGMGMFVSTVARNQLQAMQMAFLILLPSILLSGFLFPRESMPKIIYWIGQVLPLTYFLQIVRGIVLRGADFSHLWQVSFWLAVLTAIICTLSVLRFRKRLD</sequence>
<evidence type="ECO:0000256" key="2">
    <source>
        <dbReference type="ARBA" id="ARBA00007783"/>
    </source>
</evidence>
<dbReference type="AlphaFoldDB" id="A0A1T4PKV1"/>
<evidence type="ECO:0000256" key="7">
    <source>
        <dbReference type="ARBA" id="ARBA00023136"/>
    </source>
</evidence>
<dbReference type="EMBL" id="FUXM01000012">
    <property type="protein sequence ID" value="SJZ92224.1"/>
    <property type="molecule type" value="Genomic_DNA"/>
</dbReference>
<evidence type="ECO:0000256" key="1">
    <source>
        <dbReference type="ARBA" id="ARBA00004651"/>
    </source>
</evidence>
<dbReference type="PANTHER" id="PTHR30294:SF29">
    <property type="entry name" value="MULTIDRUG ABC TRANSPORTER PERMEASE YBHS-RELATED"/>
    <property type="match status" value="1"/>
</dbReference>
<feature type="transmembrane region" description="Helical" evidence="8">
    <location>
        <begin position="320"/>
        <end position="341"/>
    </location>
</feature>
<keyword evidence="7 8" id="KW-0472">Membrane</keyword>
<keyword evidence="11" id="KW-1185">Reference proteome</keyword>
<feature type="transmembrane region" description="Helical" evidence="8">
    <location>
        <begin position="21"/>
        <end position="42"/>
    </location>
</feature>
<evidence type="ECO:0000256" key="5">
    <source>
        <dbReference type="ARBA" id="ARBA00022692"/>
    </source>
</evidence>
<dbReference type="GO" id="GO:0043190">
    <property type="term" value="C:ATP-binding cassette (ABC) transporter complex"/>
    <property type="evidence" value="ECO:0007669"/>
    <property type="project" value="InterPro"/>
</dbReference>
<dbReference type="GO" id="GO:0140359">
    <property type="term" value="F:ABC-type transporter activity"/>
    <property type="evidence" value="ECO:0007669"/>
    <property type="project" value="InterPro"/>
</dbReference>
<feature type="transmembrane region" description="Helical" evidence="8">
    <location>
        <begin position="232"/>
        <end position="256"/>
    </location>
</feature>
<evidence type="ECO:0000313" key="10">
    <source>
        <dbReference type="EMBL" id="SJZ92224.1"/>
    </source>
</evidence>
<organism evidence="10 11">
    <name type="scientific">Carboxydocella sporoproducens DSM 16521</name>
    <dbReference type="NCBI Taxonomy" id="1121270"/>
    <lineage>
        <taxon>Bacteria</taxon>
        <taxon>Bacillati</taxon>
        <taxon>Bacillota</taxon>
        <taxon>Clostridia</taxon>
        <taxon>Eubacteriales</taxon>
        <taxon>Clostridiales Family XVI. Incertae Sedis</taxon>
        <taxon>Carboxydocella</taxon>
    </lineage>
</organism>
<keyword evidence="6 8" id="KW-1133">Transmembrane helix</keyword>
<dbReference type="InterPro" id="IPR013525">
    <property type="entry name" value="ABC2_TM"/>
</dbReference>
<gene>
    <name evidence="10" type="ORF">SAMN02745885_01323</name>
</gene>